<organism evidence="3 4">
    <name type="scientific">Halopseudomonas salegens</name>
    <dbReference type="NCBI Taxonomy" id="1434072"/>
    <lineage>
        <taxon>Bacteria</taxon>
        <taxon>Pseudomonadati</taxon>
        <taxon>Pseudomonadota</taxon>
        <taxon>Gammaproteobacteria</taxon>
        <taxon>Pseudomonadales</taxon>
        <taxon>Pseudomonadaceae</taxon>
        <taxon>Halopseudomonas</taxon>
    </lineage>
</organism>
<dbReference type="RefSeq" id="WP_092386298.1">
    <property type="nucleotide sequence ID" value="NZ_LT629787.1"/>
</dbReference>
<dbReference type="InterPro" id="IPR021244">
    <property type="entry name" value="DUF2802"/>
</dbReference>
<dbReference type="OrthoDB" id="7068231at2"/>
<gene>
    <name evidence="3" type="ORF">SAMN05216210_1890</name>
</gene>
<dbReference type="Pfam" id="PF10975">
    <property type="entry name" value="DUF2802"/>
    <property type="match status" value="1"/>
</dbReference>
<reference evidence="4" key="1">
    <citation type="submission" date="2016-10" db="EMBL/GenBank/DDBJ databases">
        <authorList>
            <person name="Varghese N."/>
            <person name="Submissions S."/>
        </authorList>
    </citation>
    <scope>NUCLEOTIDE SEQUENCE [LARGE SCALE GENOMIC DNA]</scope>
    <source>
        <strain evidence="4">CECT 8338</strain>
    </source>
</reference>
<proteinExistence type="predicted"/>
<evidence type="ECO:0000313" key="3">
    <source>
        <dbReference type="EMBL" id="SDU12248.1"/>
    </source>
</evidence>
<dbReference type="STRING" id="1434072.SAMN05216210_1890"/>
<evidence type="ECO:0000313" key="4">
    <source>
        <dbReference type="Proteomes" id="UP000243924"/>
    </source>
</evidence>
<feature type="coiled-coil region" evidence="1">
    <location>
        <begin position="32"/>
        <end position="87"/>
    </location>
</feature>
<dbReference type="AlphaFoldDB" id="A0A1H2FYY4"/>
<evidence type="ECO:0008006" key="5">
    <source>
        <dbReference type="Google" id="ProtNLM"/>
    </source>
</evidence>
<dbReference type="Proteomes" id="UP000243924">
    <property type="component" value="Chromosome I"/>
</dbReference>
<accession>A0A1H2FYY4</accession>
<evidence type="ECO:0000256" key="1">
    <source>
        <dbReference type="SAM" id="Coils"/>
    </source>
</evidence>
<keyword evidence="4" id="KW-1185">Reference proteome</keyword>
<evidence type="ECO:0000256" key="2">
    <source>
        <dbReference type="SAM" id="Phobius"/>
    </source>
</evidence>
<dbReference type="EMBL" id="LT629787">
    <property type="protein sequence ID" value="SDU12248.1"/>
    <property type="molecule type" value="Genomic_DNA"/>
</dbReference>
<keyword evidence="2" id="KW-0472">Membrane</keyword>
<keyword evidence="1" id="KW-0175">Coiled coil</keyword>
<protein>
    <recommendedName>
        <fullName evidence="5">DUF2802 domain-containing protein</fullName>
    </recommendedName>
</protein>
<feature type="transmembrane region" description="Helical" evidence="2">
    <location>
        <begin position="6"/>
        <end position="28"/>
    </location>
</feature>
<sequence>MMAPWAMLLVGLGLGVLVAALVLLAIVLRRRLLKIDTRHARLEQRVEQLTRDLSGFRQGTVGMGEELNVLREQLKRLHDRQQQVEQQDPQTLPYNQAARLVGMGASMEDLTQACGLSRAEAELVLKLHAVRKPSA</sequence>
<name>A0A1H2FYY4_9GAMM</name>
<keyword evidence="2" id="KW-0812">Transmembrane</keyword>
<keyword evidence="2" id="KW-1133">Transmembrane helix</keyword>